<proteinExistence type="predicted"/>
<comment type="caution">
    <text evidence="2">The sequence shown here is derived from an EMBL/GenBank/DDBJ whole genome shotgun (WGS) entry which is preliminary data.</text>
</comment>
<dbReference type="AlphaFoldDB" id="A0A9P8C4K8"/>
<dbReference type="EMBL" id="MU251488">
    <property type="protein sequence ID" value="KAG9233728.1"/>
    <property type="molecule type" value="Genomic_DNA"/>
</dbReference>
<dbReference type="OrthoDB" id="2507450at2759"/>
<keyword evidence="1" id="KW-0732">Signal</keyword>
<reference evidence="2" key="1">
    <citation type="journal article" date="2021" name="IMA Fungus">
        <title>Genomic characterization of three marine fungi, including Emericellopsis atlantica sp. nov. with signatures of a generalist lifestyle and marine biomass degradation.</title>
        <authorList>
            <person name="Hagestad O.C."/>
            <person name="Hou L."/>
            <person name="Andersen J.H."/>
            <person name="Hansen E.H."/>
            <person name="Altermark B."/>
            <person name="Li C."/>
            <person name="Kuhnert E."/>
            <person name="Cox R.J."/>
            <person name="Crous P.W."/>
            <person name="Spatafora J.W."/>
            <person name="Lail K."/>
            <person name="Amirebrahimi M."/>
            <person name="Lipzen A."/>
            <person name="Pangilinan J."/>
            <person name="Andreopoulos W."/>
            <person name="Hayes R.D."/>
            <person name="Ng V."/>
            <person name="Grigoriev I.V."/>
            <person name="Jackson S.A."/>
            <person name="Sutton T.D.S."/>
            <person name="Dobson A.D.W."/>
            <person name="Rama T."/>
        </authorList>
    </citation>
    <scope>NUCLEOTIDE SEQUENCE</scope>
    <source>
        <strain evidence="2">TRa018bII</strain>
    </source>
</reference>
<sequence>MHRTARLVVVGLAMVMGIVTAGEIAPMNIGLELEMNSEFNTILPRAGATNFQTFTGTLGGSPPEPITATSNDATRLFTCSGETFTKLSDAVNRSCNNQKNTCSQAANSAGGGGGGGDKNSNGLTVGQCDEQLKACTAATEGLVGLKLQTVADGAENLVFC</sequence>
<keyword evidence="3" id="KW-1185">Reference proteome</keyword>
<organism evidence="2 3">
    <name type="scientific">Amylocarpus encephaloides</name>
    <dbReference type="NCBI Taxonomy" id="45428"/>
    <lineage>
        <taxon>Eukaryota</taxon>
        <taxon>Fungi</taxon>
        <taxon>Dikarya</taxon>
        <taxon>Ascomycota</taxon>
        <taxon>Pezizomycotina</taxon>
        <taxon>Leotiomycetes</taxon>
        <taxon>Helotiales</taxon>
        <taxon>Helotiales incertae sedis</taxon>
        <taxon>Amylocarpus</taxon>
    </lineage>
</organism>
<feature type="chain" id="PRO_5040298225" evidence="1">
    <location>
        <begin position="22"/>
        <end position="160"/>
    </location>
</feature>
<accession>A0A9P8C4K8</accession>
<protein>
    <submittedName>
        <fullName evidence="2">Uncharacterized protein</fullName>
    </submittedName>
</protein>
<gene>
    <name evidence="2" type="ORF">BJ875DRAFT_484841</name>
</gene>
<evidence type="ECO:0000313" key="3">
    <source>
        <dbReference type="Proteomes" id="UP000824998"/>
    </source>
</evidence>
<feature type="signal peptide" evidence="1">
    <location>
        <begin position="1"/>
        <end position="21"/>
    </location>
</feature>
<evidence type="ECO:0000313" key="2">
    <source>
        <dbReference type="EMBL" id="KAG9233728.1"/>
    </source>
</evidence>
<evidence type="ECO:0000256" key="1">
    <source>
        <dbReference type="SAM" id="SignalP"/>
    </source>
</evidence>
<name>A0A9P8C4K8_9HELO</name>
<dbReference type="Proteomes" id="UP000824998">
    <property type="component" value="Unassembled WGS sequence"/>
</dbReference>